<proteinExistence type="predicted"/>
<accession>A0ABY0D3Y8</accession>
<gene>
    <name evidence="1" type="ORF">DSM01_1766</name>
</gene>
<sequence>MGKQYLINGHSMLKERIKSIENLVVSGTIFILEY</sequence>
<keyword evidence="2" id="KW-1185">Reference proteome</keyword>
<comment type="caution">
    <text evidence="1">The sequence shown here is derived from an EMBL/GenBank/DDBJ whole genome shotgun (WGS) entry which is preliminary data.</text>
</comment>
<reference evidence="1 2" key="1">
    <citation type="submission" date="2018-07" db="EMBL/GenBank/DDBJ databases">
        <title>Leeuwenhoekiella genomics.</title>
        <authorList>
            <person name="Tahon G."/>
            <person name="Willems A."/>
        </authorList>
    </citation>
    <scope>NUCLEOTIDE SEQUENCE [LARGE SCALE GENOMIC DNA]</scope>
    <source>
        <strain evidence="1 2">LMG 24856</strain>
    </source>
</reference>
<organism evidence="1 2">
    <name type="scientific">Leeuwenhoekiella palythoae</name>
    <dbReference type="NCBI Taxonomy" id="573501"/>
    <lineage>
        <taxon>Bacteria</taxon>
        <taxon>Pseudomonadati</taxon>
        <taxon>Bacteroidota</taxon>
        <taxon>Flavobacteriia</taxon>
        <taxon>Flavobacteriales</taxon>
        <taxon>Flavobacteriaceae</taxon>
        <taxon>Leeuwenhoekiella</taxon>
    </lineage>
</organism>
<evidence type="ECO:0000313" key="1">
    <source>
        <dbReference type="EMBL" id="RXG29664.1"/>
    </source>
</evidence>
<dbReference type="EMBL" id="QOVN01000003">
    <property type="protein sequence ID" value="RXG29664.1"/>
    <property type="molecule type" value="Genomic_DNA"/>
</dbReference>
<name>A0ABY0D3Y8_9FLAO</name>
<evidence type="ECO:0000313" key="2">
    <source>
        <dbReference type="Proteomes" id="UP000290037"/>
    </source>
</evidence>
<dbReference type="Proteomes" id="UP000290037">
    <property type="component" value="Unassembled WGS sequence"/>
</dbReference>
<protein>
    <submittedName>
        <fullName evidence="1">Uncharacterized protein</fullName>
    </submittedName>
</protein>